<name>A0ABN6PIX5_9BURK</name>
<evidence type="ECO:0000313" key="4">
    <source>
        <dbReference type="Proteomes" id="UP001057498"/>
    </source>
</evidence>
<proteinExistence type="predicted"/>
<sequence length="122" mass="12812">MSSPRPAIWLQPVSPSPTAAPAAAPPRLSGPADPIERVMTRLTQVRDPVSGADVVSAGRVVALEIGPEEATLTLRIGSGHCDSAHHVAEEAFAVLRAELPDTDLYLRHVQATPCVPEPDAPL</sequence>
<dbReference type="EMBL" id="AP025730">
    <property type="protein sequence ID" value="BDI03656.1"/>
    <property type="molecule type" value="Genomic_DNA"/>
</dbReference>
<organism evidence="3 4">
    <name type="scientific">Sphaerotilus microaerophilus</name>
    <dbReference type="NCBI Taxonomy" id="2914710"/>
    <lineage>
        <taxon>Bacteria</taxon>
        <taxon>Pseudomonadati</taxon>
        <taxon>Pseudomonadota</taxon>
        <taxon>Betaproteobacteria</taxon>
        <taxon>Burkholderiales</taxon>
        <taxon>Sphaerotilaceae</taxon>
        <taxon>Sphaerotilus</taxon>
    </lineage>
</organism>
<dbReference type="RefSeq" id="WP_251971920.1">
    <property type="nucleotide sequence ID" value="NZ_AP025730.1"/>
</dbReference>
<gene>
    <name evidence="3" type="ORF">CATMQ487_06260</name>
</gene>
<dbReference type="InterPro" id="IPR034904">
    <property type="entry name" value="FSCA_dom_sf"/>
</dbReference>
<evidence type="ECO:0000256" key="1">
    <source>
        <dbReference type="SAM" id="MobiDB-lite"/>
    </source>
</evidence>
<dbReference type="SUPFAM" id="SSF117916">
    <property type="entry name" value="Fe-S cluster assembly (FSCA) domain-like"/>
    <property type="match status" value="1"/>
</dbReference>
<reference evidence="3" key="1">
    <citation type="submission" date="2022-04" db="EMBL/GenBank/DDBJ databases">
        <title>Whole genome sequence of Sphaerotilus sp. FB-5.</title>
        <authorList>
            <person name="Takeda M."/>
            <person name="Narihara S."/>
            <person name="Akimoto M."/>
            <person name="Akimoto R."/>
            <person name="Nishiyashiki S."/>
            <person name="Murakami T."/>
        </authorList>
    </citation>
    <scope>NUCLEOTIDE SEQUENCE</scope>
    <source>
        <strain evidence="3">FB-5</strain>
    </source>
</reference>
<dbReference type="Proteomes" id="UP001057498">
    <property type="component" value="Chromosome"/>
</dbReference>
<dbReference type="Gene3D" id="3.30.300.130">
    <property type="entry name" value="Fe-S cluster assembly (FSCA)"/>
    <property type="match status" value="1"/>
</dbReference>
<feature type="region of interest" description="Disordered" evidence="1">
    <location>
        <begin position="1"/>
        <end position="33"/>
    </location>
</feature>
<feature type="compositionally biased region" description="Low complexity" evidence="1">
    <location>
        <begin position="12"/>
        <end position="32"/>
    </location>
</feature>
<accession>A0ABN6PIX5</accession>
<dbReference type="Pfam" id="PF01883">
    <property type="entry name" value="FeS_assembly_P"/>
    <property type="match status" value="1"/>
</dbReference>
<keyword evidence="4" id="KW-1185">Reference proteome</keyword>
<dbReference type="InterPro" id="IPR002744">
    <property type="entry name" value="MIP18-like"/>
</dbReference>
<protein>
    <recommendedName>
        <fullName evidence="2">MIP18 family-like domain-containing protein</fullName>
    </recommendedName>
</protein>
<evidence type="ECO:0000313" key="3">
    <source>
        <dbReference type="EMBL" id="BDI03656.1"/>
    </source>
</evidence>
<feature type="domain" description="MIP18 family-like" evidence="2">
    <location>
        <begin position="36"/>
        <end position="101"/>
    </location>
</feature>
<evidence type="ECO:0000259" key="2">
    <source>
        <dbReference type="Pfam" id="PF01883"/>
    </source>
</evidence>